<keyword evidence="3" id="KW-1185">Reference proteome</keyword>
<keyword evidence="1" id="KW-0812">Transmembrane</keyword>
<name>A0A4U2Z3N7_9BACI</name>
<dbReference type="RefSeq" id="WP_107893947.1">
    <property type="nucleotide sequence ID" value="NZ_PYWM01000001.1"/>
</dbReference>
<gene>
    <name evidence="2" type="ORF">FC756_09870</name>
</gene>
<protein>
    <submittedName>
        <fullName evidence="2">NADH dehydrogenase FAD-containing subunit</fullName>
    </submittedName>
</protein>
<dbReference type="Proteomes" id="UP000308744">
    <property type="component" value="Unassembled WGS sequence"/>
</dbReference>
<feature type="transmembrane region" description="Helical" evidence="1">
    <location>
        <begin position="268"/>
        <end position="288"/>
    </location>
</feature>
<evidence type="ECO:0000313" key="3">
    <source>
        <dbReference type="Proteomes" id="UP000308744"/>
    </source>
</evidence>
<keyword evidence="1" id="KW-0472">Membrane</keyword>
<feature type="transmembrane region" description="Helical" evidence="1">
    <location>
        <begin position="80"/>
        <end position="98"/>
    </location>
</feature>
<feature type="transmembrane region" description="Helical" evidence="1">
    <location>
        <begin position="12"/>
        <end position="33"/>
    </location>
</feature>
<reference evidence="2 3" key="1">
    <citation type="submission" date="2019-04" db="EMBL/GenBank/DDBJ databases">
        <title>Lysinibacillus genome sequencing.</title>
        <authorList>
            <person name="Dunlap C."/>
        </authorList>
    </citation>
    <scope>NUCLEOTIDE SEQUENCE [LARGE SCALE GENOMIC DNA]</scope>
    <source>
        <strain evidence="2 3">CCTCC AB 2010389</strain>
    </source>
</reference>
<feature type="transmembrane region" description="Helical" evidence="1">
    <location>
        <begin position="196"/>
        <end position="220"/>
    </location>
</feature>
<comment type="caution">
    <text evidence="2">The sequence shown here is derived from an EMBL/GenBank/DDBJ whole genome shotgun (WGS) entry which is preliminary data.</text>
</comment>
<sequence>MLLEYKKLFNNKNFYLSICALVLLVVIAVWIGVKEHKEEYLLTDRIYSQYYEKDIVEDVLIFVSPHKQWLGFTNNFASQLYYLIFPLLISIALVDSIYRERKSGYQHFIFMRMHRRKYYTAKFGTTFLTAFFLFLLPLCLGVVLVNIFTNQWDYTAYANIYKGFVEGTLAIPDNAISVFKGDIRSLFSDLLSMSPYIYTIVFYIIGGLFASAYVCMGLALSMFIKNYYLLVFMPQIIYTSIWFLTAYTPALAPFHFISPIPGVKGVSMTIMVTEFVLQIFITFVIYLIGMKKHEDVL</sequence>
<evidence type="ECO:0000313" key="2">
    <source>
        <dbReference type="EMBL" id="TKI68806.1"/>
    </source>
</evidence>
<dbReference type="AlphaFoldDB" id="A0A4U2Z3N7"/>
<accession>A0A4U2Z3N7</accession>
<feature type="transmembrane region" description="Helical" evidence="1">
    <location>
        <begin position="119"/>
        <end position="148"/>
    </location>
</feature>
<keyword evidence="1" id="KW-1133">Transmembrane helix</keyword>
<evidence type="ECO:0000256" key="1">
    <source>
        <dbReference type="SAM" id="Phobius"/>
    </source>
</evidence>
<dbReference type="EMBL" id="SZPU01000034">
    <property type="protein sequence ID" value="TKI68806.1"/>
    <property type="molecule type" value="Genomic_DNA"/>
</dbReference>
<organism evidence="2 3">
    <name type="scientific">Lysinibacillus mangiferihumi</name>
    <dbReference type="NCBI Taxonomy" id="1130819"/>
    <lineage>
        <taxon>Bacteria</taxon>
        <taxon>Bacillati</taxon>
        <taxon>Bacillota</taxon>
        <taxon>Bacilli</taxon>
        <taxon>Bacillales</taxon>
        <taxon>Bacillaceae</taxon>
        <taxon>Lysinibacillus</taxon>
    </lineage>
</organism>
<proteinExistence type="predicted"/>
<feature type="transmembrane region" description="Helical" evidence="1">
    <location>
        <begin position="227"/>
        <end position="248"/>
    </location>
</feature>